<dbReference type="EMBL" id="DRLF01000400">
    <property type="protein sequence ID" value="HEC07504.1"/>
    <property type="molecule type" value="Genomic_DNA"/>
</dbReference>
<protein>
    <submittedName>
        <fullName evidence="1">Uncharacterized protein</fullName>
    </submittedName>
</protein>
<proteinExistence type="predicted"/>
<organism evidence="1">
    <name type="scientific">Thiolapillus brandeum</name>
    <dbReference type="NCBI Taxonomy" id="1076588"/>
    <lineage>
        <taxon>Bacteria</taxon>
        <taxon>Pseudomonadati</taxon>
        <taxon>Pseudomonadota</taxon>
        <taxon>Gammaproteobacteria</taxon>
        <taxon>Chromatiales</taxon>
        <taxon>Sedimenticolaceae</taxon>
        <taxon>Thiolapillus</taxon>
    </lineage>
</organism>
<dbReference type="Proteomes" id="UP000886339">
    <property type="component" value="Unassembled WGS sequence"/>
</dbReference>
<gene>
    <name evidence="1" type="ORF">ENJ12_11655</name>
</gene>
<evidence type="ECO:0000313" key="1">
    <source>
        <dbReference type="EMBL" id="HEC07504.1"/>
    </source>
</evidence>
<accession>A0A831WDT3</accession>
<name>A0A831WDT3_9GAMM</name>
<sequence>MPLIYSIVESAGHPNFSTLYSRLGMEEKRLSSMRKAMSLMKKQPPDYVVAEFIYGYSNNYAGVNISNLDVMLYSLQKYAPHCRVIVFCNKDERQYTDKLQSIFPLFGVLARPVSVDNMKALLV</sequence>
<reference evidence="1" key="1">
    <citation type="journal article" date="2020" name="mSystems">
        <title>Genome- and Community-Level Interaction Insights into Carbon Utilization and Element Cycling Functions of Hydrothermarchaeota in Hydrothermal Sediment.</title>
        <authorList>
            <person name="Zhou Z."/>
            <person name="Liu Y."/>
            <person name="Xu W."/>
            <person name="Pan J."/>
            <person name="Luo Z.H."/>
            <person name="Li M."/>
        </authorList>
    </citation>
    <scope>NUCLEOTIDE SEQUENCE [LARGE SCALE GENOMIC DNA]</scope>
    <source>
        <strain evidence="1">HyVt-458</strain>
    </source>
</reference>
<dbReference type="AlphaFoldDB" id="A0A831WDT3"/>
<comment type="caution">
    <text evidence="1">The sequence shown here is derived from an EMBL/GenBank/DDBJ whole genome shotgun (WGS) entry which is preliminary data.</text>
</comment>